<feature type="non-terminal residue" evidence="1">
    <location>
        <position position="1"/>
    </location>
</feature>
<dbReference type="Proteomes" id="UP000244037">
    <property type="component" value="Unassembled WGS sequence"/>
</dbReference>
<protein>
    <submittedName>
        <fullName evidence="1">Uncharacterized protein</fullName>
    </submittedName>
</protein>
<accession>A0A8E2VFW9</accession>
<name>A0A8E2VFW9_9RHOB</name>
<dbReference type="AlphaFoldDB" id="A0A8E2VFW9"/>
<gene>
    <name evidence="1" type="ORF">C8N38_1481</name>
</gene>
<sequence>GTAHYQQIVQALQADYGTALSDPIAAHLSDASTSILDW</sequence>
<proteinExistence type="predicted"/>
<evidence type="ECO:0000313" key="1">
    <source>
        <dbReference type="EMBL" id="PTW33092.1"/>
    </source>
</evidence>
<evidence type="ECO:0000313" key="2">
    <source>
        <dbReference type="Proteomes" id="UP000244037"/>
    </source>
</evidence>
<organism evidence="1 2">
    <name type="scientific">Rhodovulum kholense</name>
    <dbReference type="NCBI Taxonomy" id="453584"/>
    <lineage>
        <taxon>Bacteria</taxon>
        <taxon>Pseudomonadati</taxon>
        <taxon>Pseudomonadota</taxon>
        <taxon>Alphaproteobacteria</taxon>
        <taxon>Rhodobacterales</taxon>
        <taxon>Paracoccaceae</taxon>
        <taxon>Rhodovulum</taxon>
    </lineage>
</organism>
<reference evidence="1 2" key="1">
    <citation type="submission" date="2018-04" db="EMBL/GenBank/DDBJ databases">
        <title>Genomic Encyclopedia of Archaeal and Bacterial Type Strains, Phase II (KMG-II): from individual species to whole genera.</title>
        <authorList>
            <person name="Goeker M."/>
        </authorList>
    </citation>
    <scope>NUCLEOTIDE SEQUENCE [LARGE SCALE GENOMIC DNA]</scope>
    <source>
        <strain evidence="1 2">DSM 19783</strain>
    </source>
</reference>
<comment type="caution">
    <text evidence="1">The sequence shown here is derived from an EMBL/GenBank/DDBJ whole genome shotgun (WGS) entry which is preliminary data.</text>
</comment>
<keyword evidence="2" id="KW-1185">Reference proteome</keyword>
<dbReference type="EMBL" id="QAYC01000048">
    <property type="protein sequence ID" value="PTW33092.1"/>
    <property type="molecule type" value="Genomic_DNA"/>
</dbReference>